<keyword evidence="5" id="KW-1185">Reference proteome</keyword>
<keyword evidence="2" id="KW-1133">Transmembrane helix</keyword>
<feature type="transmembrane region" description="Helical" evidence="2">
    <location>
        <begin position="182"/>
        <end position="201"/>
    </location>
</feature>
<evidence type="ECO:0000259" key="3">
    <source>
        <dbReference type="Pfam" id="PF09409"/>
    </source>
</evidence>
<dbReference type="AlphaFoldDB" id="A0AB34INK3"/>
<reference evidence="4 5" key="1">
    <citation type="journal article" date="2024" name="Science">
        <title>Giant polyketide synthase enzymes in the biosynthesis of giant marine polyether toxins.</title>
        <authorList>
            <person name="Fallon T.R."/>
            <person name="Shende V.V."/>
            <person name="Wierzbicki I.H."/>
            <person name="Pendleton A.L."/>
            <person name="Watervoot N.F."/>
            <person name="Auber R.P."/>
            <person name="Gonzalez D.J."/>
            <person name="Wisecaver J.H."/>
            <person name="Moore B.S."/>
        </authorList>
    </citation>
    <scope>NUCLEOTIDE SEQUENCE [LARGE SCALE GENOMIC DNA]</scope>
    <source>
        <strain evidence="4 5">12B1</strain>
    </source>
</reference>
<dbReference type="Proteomes" id="UP001515480">
    <property type="component" value="Unassembled WGS sequence"/>
</dbReference>
<gene>
    <name evidence="4" type="ORF">AB1Y20_010416</name>
</gene>
<proteinExistence type="predicted"/>
<organism evidence="4 5">
    <name type="scientific">Prymnesium parvum</name>
    <name type="common">Toxic golden alga</name>
    <dbReference type="NCBI Taxonomy" id="97485"/>
    <lineage>
        <taxon>Eukaryota</taxon>
        <taxon>Haptista</taxon>
        <taxon>Haptophyta</taxon>
        <taxon>Prymnesiophyceae</taxon>
        <taxon>Prymnesiales</taxon>
        <taxon>Prymnesiaceae</taxon>
        <taxon>Prymnesium</taxon>
    </lineage>
</organism>
<feature type="region of interest" description="Disordered" evidence="1">
    <location>
        <begin position="117"/>
        <end position="146"/>
    </location>
</feature>
<dbReference type="Gene3D" id="1.20.58.2190">
    <property type="match status" value="1"/>
</dbReference>
<comment type="caution">
    <text evidence="4">The sequence shown here is derived from an EMBL/GenBank/DDBJ whole genome shotgun (WGS) entry which is preliminary data.</text>
</comment>
<name>A0AB34INK3_PRYPA</name>
<sequence length="397" mass="42438">MSAAPSPEAVRSLVPLTFELWERGGARAEPAASALRVYLDNILERPGQLRYRRIRESSDGFARRVLACPAAVELLARCGFAREHLGDGWYWVLRTVDEPLLLQLREELKHGLRASASLHSLKPPPAPAASGGPPPPAAASAPPPASAAAAASELQRQLRARAAVLAAAARRPPRGDESRRRAAAAAVLAVAYLGLAGGAFAERRLPPPLLPAAALDGLAPRVALLAALAALAAYLWSGMRFRDAEEVQPRQSLGSSAAAAARWCAHSAAAFFRSFVEWRGAASLLLCVLRGVVLIMLSLLLLTALEEEVCPGVLEADKQRARMLTSATAWPLAYARLELGLPLCGATPEKEPHPPPQTSPPLKTRLFNESDEERFLRIRNAYDALSGASREAKSKSI</sequence>
<dbReference type="CDD" id="cd09212">
    <property type="entry name" value="PUB"/>
    <property type="match status" value="1"/>
</dbReference>
<feature type="transmembrane region" description="Helical" evidence="2">
    <location>
        <begin position="281"/>
        <end position="305"/>
    </location>
</feature>
<evidence type="ECO:0000256" key="2">
    <source>
        <dbReference type="SAM" id="Phobius"/>
    </source>
</evidence>
<evidence type="ECO:0000313" key="4">
    <source>
        <dbReference type="EMBL" id="KAL1504001.1"/>
    </source>
</evidence>
<evidence type="ECO:0000313" key="5">
    <source>
        <dbReference type="Proteomes" id="UP001515480"/>
    </source>
</evidence>
<dbReference type="Pfam" id="PF09409">
    <property type="entry name" value="PUB"/>
    <property type="match status" value="1"/>
</dbReference>
<feature type="compositionally biased region" description="Pro residues" evidence="1">
    <location>
        <begin position="122"/>
        <end position="145"/>
    </location>
</feature>
<dbReference type="InterPro" id="IPR036339">
    <property type="entry name" value="PUB-like_dom_sf"/>
</dbReference>
<keyword evidence="2" id="KW-0472">Membrane</keyword>
<dbReference type="SUPFAM" id="SSF143503">
    <property type="entry name" value="PUG domain-like"/>
    <property type="match status" value="1"/>
</dbReference>
<dbReference type="InterPro" id="IPR018997">
    <property type="entry name" value="PUB_domain"/>
</dbReference>
<feature type="transmembrane region" description="Helical" evidence="2">
    <location>
        <begin position="213"/>
        <end position="236"/>
    </location>
</feature>
<accession>A0AB34INK3</accession>
<evidence type="ECO:0000256" key="1">
    <source>
        <dbReference type="SAM" id="MobiDB-lite"/>
    </source>
</evidence>
<feature type="domain" description="PUB" evidence="3">
    <location>
        <begin position="31"/>
        <end position="104"/>
    </location>
</feature>
<protein>
    <recommendedName>
        <fullName evidence="3">PUB domain-containing protein</fullName>
    </recommendedName>
</protein>
<keyword evidence="2" id="KW-0812">Transmembrane</keyword>
<dbReference type="EMBL" id="JBGBPQ010000020">
    <property type="protein sequence ID" value="KAL1504001.1"/>
    <property type="molecule type" value="Genomic_DNA"/>
</dbReference>
<feature type="region of interest" description="Disordered" evidence="1">
    <location>
        <begin position="345"/>
        <end position="364"/>
    </location>
</feature>